<evidence type="ECO:0000256" key="2">
    <source>
        <dbReference type="ARBA" id="ARBA00023125"/>
    </source>
</evidence>
<dbReference type="InterPro" id="IPR046335">
    <property type="entry name" value="LacI/GalR-like_sensor"/>
</dbReference>
<dbReference type="PANTHER" id="PTHR30146">
    <property type="entry name" value="LACI-RELATED TRANSCRIPTIONAL REPRESSOR"/>
    <property type="match status" value="1"/>
</dbReference>
<dbReference type="GO" id="GO:0000976">
    <property type="term" value="F:transcription cis-regulatory region binding"/>
    <property type="evidence" value="ECO:0007669"/>
    <property type="project" value="TreeGrafter"/>
</dbReference>
<evidence type="ECO:0000259" key="4">
    <source>
        <dbReference type="PROSITE" id="PS50932"/>
    </source>
</evidence>
<comment type="caution">
    <text evidence="5">The sequence shown here is derived from an EMBL/GenBank/DDBJ whole genome shotgun (WGS) entry which is preliminary data.</text>
</comment>
<evidence type="ECO:0000313" key="6">
    <source>
        <dbReference type="Proteomes" id="UP000250462"/>
    </source>
</evidence>
<dbReference type="SUPFAM" id="SSF53822">
    <property type="entry name" value="Periplasmic binding protein-like I"/>
    <property type="match status" value="1"/>
</dbReference>
<dbReference type="AlphaFoldDB" id="A0A329QQ57"/>
<dbReference type="RefSeq" id="WP_112258463.1">
    <property type="nucleotide sequence ID" value="NZ_QMIG01000010.1"/>
</dbReference>
<dbReference type="CDD" id="cd01392">
    <property type="entry name" value="HTH_LacI"/>
    <property type="match status" value="1"/>
</dbReference>
<reference evidence="5 6" key="1">
    <citation type="submission" date="2018-06" db="EMBL/GenBank/DDBJ databases">
        <title>Phytoactinopolyspora halophila sp. nov., a novel halophilic actinomycete isolated from a saline soil in China.</title>
        <authorList>
            <person name="Tang S.-K."/>
        </authorList>
    </citation>
    <scope>NUCLEOTIDE SEQUENCE [LARGE SCALE GENOMIC DNA]</scope>
    <source>
        <strain evidence="5 6">YIM 96934</strain>
    </source>
</reference>
<evidence type="ECO:0000256" key="3">
    <source>
        <dbReference type="ARBA" id="ARBA00023163"/>
    </source>
</evidence>
<dbReference type="Proteomes" id="UP000250462">
    <property type="component" value="Unassembled WGS sequence"/>
</dbReference>
<dbReference type="Gene3D" id="1.10.260.40">
    <property type="entry name" value="lambda repressor-like DNA-binding domains"/>
    <property type="match status" value="1"/>
</dbReference>
<dbReference type="GO" id="GO:0003700">
    <property type="term" value="F:DNA-binding transcription factor activity"/>
    <property type="evidence" value="ECO:0007669"/>
    <property type="project" value="TreeGrafter"/>
</dbReference>
<proteinExistence type="predicted"/>
<sequence length="342" mass="36955">MSRRWTSRDVAALAGVSVATVSYVMNGRMSDRIPATTRDRVLAAARQLDYSPNRAAQSLRRRKTEQICLIVDSIGVPTNDQLARDLHATADEAGYGVITMVVDSAERAAKTATLLQQRIADAAVIGPAKVPWFSEEMLIELARGGLPLVAMNNSVRPNGFDVVRAPEAGACGEALDHLYANGRRRIAFVGHREEVNDPTARERSERFGAYRAARERHDAAFDDSLVVEGADDRVAAYQAVTELLNRPDRPDAIFAASARSAISSVWAARDAGLGIPDDVAIVGCGNLPETRITRPPLSTVGPPSADDFTDVSRLLFDRVLASDPPPGRELTTPWVFAPRGTS</sequence>
<dbReference type="Pfam" id="PF00356">
    <property type="entry name" value="LacI"/>
    <property type="match status" value="1"/>
</dbReference>
<evidence type="ECO:0000256" key="1">
    <source>
        <dbReference type="ARBA" id="ARBA00023015"/>
    </source>
</evidence>
<dbReference type="InterPro" id="IPR028082">
    <property type="entry name" value="Peripla_BP_I"/>
</dbReference>
<dbReference type="PANTHER" id="PTHR30146:SF109">
    <property type="entry name" value="HTH-TYPE TRANSCRIPTIONAL REGULATOR GALS"/>
    <property type="match status" value="1"/>
</dbReference>
<keyword evidence="3" id="KW-0804">Transcription</keyword>
<name>A0A329QQ57_9ACTN</name>
<keyword evidence="6" id="KW-1185">Reference proteome</keyword>
<dbReference type="PROSITE" id="PS50932">
    <property type="entry name" value="HTH_LACI_2"/>
    <property type="match status" value="1"/>
</dbReference>
<feature type="domain" description="HTH lacI-type" evidence="4">
    <location>
        <begin position="6"/>
        <end position="61"/>
    </location>
</feature>
<protein>
    <submittedName>
        <fullName evidence="5">LacI family transcriptional regulator</fullName>
    </submittedName>
</protein>
<keyword evidence="2" id="KW-0238">DNA-binding</keyword>
<organism evidence="5 6">
    <name type="scientific">Phytoactinopolyspora halophila</name>
    <dbReference type="NCBI Taxonomy" id="1981511"/>
    <lineage>
        <taxon>Bacteria</taxon>
        <taxon>Bacillati</taxon>
        <taxon>Actinomycetota</taxon>
        <taxon>Actinomycetes</taxon>
        <taxon>Jiangellales</taxon>
        <taxon>Jiangellaceae</taxon>
        <taxon>Phytoactinopolyspora</taxon>
    </lineage>
</organism>
<dbReference type="OrthoDB" id="4013327at2"/>
<dbReference type="Pfam" id="PF13377">
    <property type="entry name" value="Peripla_BP_3"/>
    <property type="match status" value="1"/>
</dbReference>
<accession>A0A329QQ57</accession>
<evidence type="ECO:0000313" key="5">
    <source>
        <dbReference type="EMBL" id="RAW14041.1"/>
    </source>
</evidence>
<keyword evidence="1" id="KW-0805">Transcription regulation</keyword>
<dbReference type="SUPFAM" id="SSF47413">
    <property type="entry name" value="lambda repressor-like DNA-binding domains"/>
    <property type="match status" value="1"/>
</dbReference>
<gene>
    <name evidence="5" type="ORF">DPM12_11465</name>
</gene>
<dbReference type="SMART" id="SM00354">
    <property type="entry name" value="HTH_LACI"/>
    <property type="match status" value="1"/>
</dbReference>
<dbReference type="EMBL" id="QMIG01000010">
    <property type="protein sequence ID" value="RAW14041.1"/>
    <property type="molecule type" value="Genomic_DNA"/>
</dbReference>
<dbReference type="InterPro" id="IPR000843">
    <property type="entry name" value="HTH_LacI"/>
</dbReference>
<dbReference type="InterPro" id="IPR010982">
    <property type="entry name" value="Lambda_DNA-bd_dom_sf"/>
</dbReference>
<dbReference type="CDD" id="cd06267">
    <property type="entry name" value="PBP1_LacI_sugar_binding-like"/>
    <property type="match status" value="1"/>
</dbReference>
<dbReference type="Gene3D" id="3.40.50.2300">
    <property type="match status" value="2"/>
</dbReference>